<dbReference type="Proteomes" id="UP001055072">
    <property type="component" value="Unassembled WGS sequence"/>
</dbReference>
<accession>A0ACB8TMB5</accession>
<keyword evidence="2" id="KW-1185">Reference proteome</keyword>
<evidence type="ECO:0000313" key="2">
    <source>
        <dbReference type="Proteomes" id="UP001055072"/>
    </source>
</evidence>
<dbReference type="EMBL" id="MU274987">
    <property type="protein sequence ID" value="KAI0083150.1"/>
    <property type="molecule type" value="Genomic_DNA"/>
</dbReference>
<organism evidence="1 2">
    <name type="scientific">Irpex rosettiformis</name>
    <dbReference type="NCBI Taxonomy" id="378272"/>
    <lineage>
        <taxon>Eukaryota</taxon>
        <taxon>Fungi</taxon>
        <taxon>Dikarya</taxon>
        <taxon>Basidiomycota</taxon>
        <taxon>Agaricomycotina</taxon>
        <taxon>Agaricomycetes</taxon>
        <taxon>Polyporales</taxon>
        <taxon>Irpicaceae</taxon>
        <taxon>Irpex</taxon>
    </lineage>
</organism>
<comment type="caution">
    <text evidence="1">The sequence shown here is derived from an EMBL/GenBank/DDBJ whole genome shotgun (WGS) entry which is preliminary data.</text>
</comment>
<gene>
    <name evidence="1" type="ORF">BDY19DRAFT_987958</name>
</gene>
<sequence>MFVSVHKNKKCGNSTHPFIDLGLRTRLCQGVAREEAVDVEKDCKLRGIYGDANEAAGRAEIELEGSTFDVYYRDVIACIRALFTDKSFAPYLVFAPERHYSDEQQENRLYHDMHTGKWWWTTQEKLDRRLPGATIIPVIIASDKTQITLFGGKSMYPVYITIGNIPKQLRRKVSQQTQILLAYLPTTRLEHIINEAAKRRMVLNILHTALREILWPLRKAGLDGLNMTTGDGMTHRTHPILAAHVGDYMENIAIVGCKMGECPRCTVPFDELGDFELDYPLRNLREILDALATYDTDRDSFAHTCRNAGIKPIPHPYWEDLPFVDIFMAITPDILHQLYQGLVRHLISWIKKLYSHEQLDARIRCLLLNSHVRHFWKGQEHSELARVILGVIIDTPLPNGQSPVRLVKATRALLDFLYLAQYPVHSSETLNLLHDALERFHIHKRVFVDLGARDSWRLPKLHFASHYVALIKSLGTTDNFNTEYTERLHIDFAKDAYDATNHKNELPQMTLWLERREKMLQHDKHVRWCEDGCPPLITQQNLFPLPPPSRIIMTKHPSRKTVPLGELARDYHALSIKDALAHFIIRHADPSLTKAQAEARAAYLDLPFRTLPIYHKAKFWLGNNEHHRLMSDELNAALAVPSRTNDQKQHLPARFDTVLVNGGFGEFLGVTGYRVARLRVIFSIPSHAVTQLFPPNTPPPRYLAYVEWFTPFPRDPHPHHSLYHIKRSVRTDGLPLASVIPLNHIRRSIQLFPSFGPVVSHIYSSENVLDMCPSFYVNSFTDRHSYHTVI</sequence>
<protein>
    <submittedName>
        <fullName evidence="1">Uncharacterized protein</fullName>
    </submittedName>
</protein>
<name>A0ACB8TMB5_9APHY</name>
<reference evidence="1" key="1">
    <citation type="journal article" date="2021" name="Environ. Microbiol.">
        <title>Gene family expansions and transcriptome signatures uncover fungal adaptations to wood decay.</title>
        <authorList>
            <person name="Hage H."/>
            <person name="Miyauchi S."/>
            <person name="Viragh M."/>
            <person name="Drula E."/>
            <person name="Min B."/>
            <person name="Chaduli D."/>
            <person name="Navarro D."/>
            <person name="Favel A."/>
            <person name="Norest M."/>
            <person name="Lesage-Meessen L."/>
            <person name="Balint B."/>
            <person name="Merenyi Z."/>
            <person name="de Eugenio L."/>
            <person name="Morin E."/>
            <person name="Martinez A.T."/>
            <person name="Baldrian P."/>
            <person name="Stursova M."/>
            <person name="Martinez M.J."/>
            <person name="Novotny C."/>
            <person name="Magnuson J.K."/>
            <person name="Spatafora J.W."/>
            <person name="Maurice S."/>
            <person name="Pangilinan J."/>
            <person name="Andreopoulos W."/>
            <person name="LaButti K."/>
            <person name="Hundley H."/>
            <person name="Na H."/>
            <person name="Kuo A."/>
            <person name="Barry K."/>
            <person name="Lipzen A."/>
            <person name="Henrissat B."/>
            <person name="Riley R."/>
            <person name="Ahrendt S."/>
            <person name="Nagy L.G."/>
            <person name="Grigoriev I.V."/>
            <person name="Martin F."/>
            <person name="Rosso M.N."/>
        </authorList>
    </citation>
    <scope>NUCLEOTIDE SEQUENCE</scope>
    <source>
        <strain evidence="1">CBS 384.51</strain>
    </source>
</reference>
<proteinExistence type="predicted"/>
<evidence type="ECO:0000313" key="1">
    <source>
        <dbReference type="EMBL" id="KAI0083150.1"/>
    </source>
</evidence>